<feature type="domain" description="Ig-like" evidence="13">
    <location>
        <begin position="147"/>
        <end position="233"/>
    </location>
</feature>
<evidence type="ECO:0000313" key="14">
    <source>
        <dbReference type="EMBL" id="KAI7803456.1"/>
    </source>
</evidence>
<evidence type="ECO:0000256" key="5">
    <source>
        <dbReference type="ARBA" id="ARBA00022989"/>
    </source>
</evidence>
<name>A0A9W7TV36_TRIRA</name>
<evidence type="ECO:0000259" key="13">
    <source>
        <dbReference type="PROSITE" id="PS50835"/>
    </source>
</evidence>
<dbReference type="PANTHER" id="PTHR24100">
    <property type="entry name" value="BUTYROPHILIN"/>
    <property type="match status" value="1"/>
</dbReference>
<keyword evidence="8" id="KW-0325">Glycoprotein</keyword>
<dbReference type="GO" id="GO:1903037">
    <property type="term" value="P:regulation of leukocyte cell-cell adhesion"/>
    <property type="evidence" value="ECO:0007669"/>
    <property type="project" value="UniProtKB-ARBA"/>
</dbReference>
<dbReference type="Pfam" id="PF13765">
    <property type="entry name" value="PRY"/>
    <property type="match status" value="1"/>
</dbReference>
<dbReference type="SUPFAM" id="SSF48726">
    <property type="entry name" value="Immunoglobulin"/>
    <property type="match status" value="2"/>
</dbReference>
<dbReference type="GO" id="GO:0001817">
    <property type="term" value="P:regulation of cytokine production"/>
    <property type="evidence" value="ECO:0007669"/>
    <property type="project" value="TreeGrafter"/>
</dbReference>
<evidence type="ECO:0000256" key="10">
    <source>
        <dbReference type="SAM" id="Phobius"/>
    </source>
</evidence>
<dbReference type="SMART" id="SM00406">
    <property type="entry name" value="IGv"/>
    <property type="match status" value="1"/>
</dbReference>
<dbReference type="InterPro" id="IPR013106">
    <property type="entry name" value="Ig_V-set"/>
</dbReference>
<keyword evidence="4 11" id="KW-0732">Signal</keyword>
<evidence type="ECO:0000256" key="4">
    <source>
        <dbReference type="ARBA" id="ARBA00022729"/>
    </source>
</evidence>
<dbReference type="InterPro" id="IPR003879">
    <property type="entry name" value="Butyrophylin_SPRY"/>
</dbReference>
<sequence>MCNSGVMFICGTLLIVGGITSSRADKFDVAGPAVPLMAVSGEDVILPCSVKPNISAVNMRVEWSRLDQRGSVVHLYEDHEDRITDQLPSYRGRTRLFKDELEKGNTSLKLSRVQTSDEGLYKCFVQSKSWSDDTTVDIWVEAVGSAPVITVDGFDGSGGLHLQCESKGWNPEPDLVWLDSEGVTLTSESTDTHRDDTDGFSVKHAITVYNSDTKYHCRVKLRHHMLETEIITSNKMFNSWRALVVLISIGVVLSVITGILITVFAHRKREHYQFSQSQRTSVQNVITHFRKHAVNVTLDSNVAHPRLIMSRDGKQVRDGHKPENVENGDEEQNERFSICLCVLGQEGFTSDFYYEVQVKGKTEWDLGVTRESINKKEKVSLKPADGRWTMGLREGIYRACGYPYVSLSLRRKLQRVGVFVNYKEGRVSFYDVEAMCHIYTYSGQCFNERLRPFFCLGPYWRENSTVPLIICNDL</sequence>
<dbReference type="PRINTS" id="PR01407">
    <property type="entry name" value="BUTYPHLNCDUF"/>
</dbReference>
<dbReference type="FunFam" id="2.60.120.920:FF:000004">
    <property type="entry name" value="Butyrophilin subfamily 1 member A1"/>
    <property type="match status" value="1"/>
</dbReference>
<evidence type="ECO:0000256" key="11">
    <source>
        <dbReference type="SAM" id="SignalP"/>
    </source>
</evidence>
<evidence type="ECO:0000256" key="7">
    <source>
        <dbReference type="ARBA" id="ARBA00023157"/>
    </source>
</evidence>
<dbReference type="GO" id="GO:0009897">
    <property type="term" value="C:external side of plasma membrane"/>
    <property type="evidence" value="ECO:0007669"/>
    <property type="project" value="TreeGrafter"/>
</dbReference>
<dbReference type="CDD" id="cd13733">
    <property type="entry name" value="SPRY_PRY_C-I_1"/>
    <property type="match status" value="1"/>
</dbReference>
<keyword evidence="5 10" id="KW-1133">Transmembrane helix</keyword>
<feature type="signal peptide" evidence="11">
    <location>
        <begin position="1"/>
        <end position="24"/>
    </location>
</feature>
<dbReference type="AlphaFoldDB" id="A0A9W7TV36"/>
<feature type="domain" description="Ig-like" evidence="13">
    <location>
        <begin position="41"/>
        <end position="137"/>
    </location>
</feature>
<evidence type="ECO:0000259" key="12">
    <source>
        <dbReference type="PROSITE" id="PS50188"/>
    </source>
</evidence>
<feature type="domain" description="B30.2/SPRY" evidence="12">
    <location>
        <begin position="276"/>
        <end position="474"/>
    </location>
</feature>
<dbReference type="InterPro" id="IPR013783">
    <property type="entry name" value="Ig-like_fold"/>
</dbReference>
<feature type="transmembrane region" description="Helical" evidence="10">
    <location>
        <begin position="240"/>
        <end position="265"/>
    </location>
</feature>
<dbReference type="FunFam" id="2.60.40.10:FF:002319">
    <property type="entry name" value="Zgc:162154"/>
    <property type="match status" value="1"/>
</dbReference>
<protein>
    <submittedName>
        <fullName evidence="14">Butyrophilin subfamily 1 member A1-like</fullName>
    </submittedName>
</protein>
<evidence type="ECO:0000256" key="8">
    <source>
        <dbReference type="ARBA" id="ARBA00023180"/>
    </source>
</evidence>
<organism evidence="14 15">
    <name type="scientific">Triplophysa rosa</name>
    <name type="common">Cave loach</name>
    <dbReference type="NCBI Taxonomy" id="992332"/>
    <lineage>
        <taxon>Eukaryota</taxon>
        <taxon>Metazoa</taxon>
        <taxon>Chordata</taxon>
        <taxon>Craniata</taxon>
        <taxon>Vertebrata</taxon>
        <taxon>Euteleostomi</taxon>
        <taxon>Actinopterygii</taxon>
        <taxon>Neopterygii</taxon>
        <taxon>Teleostei</taxon>
        <taxon>Ostariophysi</taxon>
        <taxon>Cypriniformes</taxon>
        <taxon>Nemacheilidae</taxon>
        <taxon>Triplophysa</taxon>
    </lineage>
</organism>
<comment type="subcellular location">
    <subcellularLocation>
        <location evidence="1">Membrane</location>
        <topology evidence="1">Single-pass type I membrane protein</topology>
    </subcellularLocation>
</comment>
<keyword evidence="6 10" id="KW-0472">Membrane</keyword>
<evidence type="ECO:0000256" key="3">
    <source>
        <dbReference type="ARBA" id="ARBA00022692"/>
    </source>
</evidence>
<dbReference type="SMART" id="SM00589">
    <property type="entry name" value="PRY"/>
    <property type="match status" value="1"/>
</dbReference>
<dbReference type="InterPro" id="IPR001870">
    <property type="entry name" value="B30.2/SPRY"/>
</dbReference>
<dbReference type="InterPro" id="IPR050504">
    <property type="entry name" value="IgSF_BTN/MOG"/>
</dbReference>
<dbReference type="Pfam" id="PF00622">
    <property type="entry name" value="SPRY"/>
    <property type="match status" value="1"/>
</dbReference>
<dbReference type="InterPro" id="IPR003599">
    <property type="entry name" value="Ig_sub"/>
</dbReference>
<feature type="chain" id="PRO_5040729343" evidence="11">
    <location>
        <begin position="25"/>
        <end position="474"/>
    </location>
</feature>
<dbReference type="Pfam" id="PF22705">
    <property type="entry name" value="C2-set_3"/>
    <property type="match status" value="1"/>
</dbReference>
<dbReference type="InterPro" id="IPR006574">
    <property type="entry name" value="PRY"/>
</dbReference>
<proteinExistence type="inferred from homology"/>
<dbReference type="GO" id="GO:0050852">
    <property type="term" value="P:T cell receptor signaling pathway"/>
    <property type="evidence" value="ECO:0007669"/>
    <property type="project" value="TreeGrafter"/>
</dbReference>
<dbReference type="Proteomes" id="UP001059041">
    <property type="component" value="Linkage Group LG11"/>
</dbReference>
<dbReference type="SMART" id="SM00409">
    <property type="entry name" value="IG"/>
    <property type="match status" value="1"/>
</dbReference>
<dbReference type="PROSITE" id="PS50835">
    <property type="entry name" value="IG_LIKE"/>
    <property type="match status" value="2"/>
</dbReference>
<dbReference type="InterPro" id="IPR013320">
    <property type="entry name" value="ConA-like_dom_sf"/>
</dbReference>
<comment type="caution">
    <text evidence="14">The sequence shown here is derived from an EMBL/GenBank/DDBJ whole genome shotgun (WGS) entry which is preliminary data.</text>
</comment>
<dbReference type="FunFam" id="2.60.40.10:FF:000142">
    <property type="entry name" value="V-set domain-containing T-cell activation inhibitor 1"/>
    <property type="match status" value="1"/>
</dbReference>
<evidence type="ECO:0000256" key="1">
    <source>
        <dbReference type="ARBA" id="ARBA00004479"/>
    </source>
</evidence>
<dbReference type="SMART" id="SM00449">
    <property type="entry name" value="SPRY"/>
    <property type="match status" value="1"/>
</dbReference>
<accession>A0A9W7TV36</accession>
<evidence type="ECO:0000256" key="6">
    <source>
        <dbReference type="ARBA" id="ARBA00023136"/>
    </source>
</evidence>
<gene>
    <name evidence="14" type="ORF">IRJ41_007099</name>
</gene>
<keyword evidence="7" id="KW-1015">Disulfide bond</keyword>
<keyword evidence="9" id="KW-0393">Immunoglobulin domain</keyword>
<dbReference type="InterPro" id="IPR053896">
    <property type="entry name" value="BTN3A2-like_Ig-C"/>
</dbReference>
<dbReference type="Gene3D" id="2.60.120.920">
    <property type="match status" value="1"/>
</dbReference>
<dbReference type="Pfam" id="PF07686">
    <property type="entry name" value="V-set"/>
    <property type="match status" value="1"/>
</dbReference>
<reference evidence="14" key="1">
    <citation type="submission" date="2021-02" db="EMBL/GenBank/DDBJ databases">
        <title>Comparative genomics reveals that relaxation of natural selection precedes convergent phenotypic evolution of cavefish.</title>
        <authorList>
            <person name="Peng Z."/>
        </authorList>
    </citation>
    <scope>NUCLEOTIDE SEQUENCE</scope>
    <source>
        <tissue evidence="14">Muscle</tissue>
    </source>
</reference>
<evidence type="ECO:0000256" key="2">
    <source>
        <dbReference type="ARBA" id="ARBA00007591"/>
    </source>
</evidence>
<dbReference type="InterPro" id="IPR036179">
    <property type="entry name" value="Ig-like_dom_sf"/>
</dbReference>
<dbReference type="GO" id="GO:0050863">
    <property type="term" value="P:regulation of T cell activation"/>
    <property type="evidence" value="ECO:0007669"/>
    <property type="project" value="UniProtKB-ARBA"/>
</dbReference>
<dbReference type="EMBL" id="JAFHDT010000011">
    <property type="protein sequence ID" value="KAI7803456.1"/>
    <property type="molecule type" value="Genomic_DNA"/>
</dbReference>
<keyword evidence="15" id="KW-1185">Reference proteome</keyword>
<dbReference type="SUPFAM" id="SSF49899">
    <property type="entry name" value="Concanavalin A-like lectins/glucanases"/>
    <property type="match status" value="1"/>
</dbReference>
<dbReference type="GO" id="GO:0005102">
    <property type="term" value="F:signaling receptor binding"/>
    <property type="evidence" value="ECO:0007669"/>
    <property type="project" value="TreeGrafter"/>
</dbReference>
<dbReference type="PANTHER" id="PTHR24100:SF151">
    <property type="entry name" value="ICOS LIGAND"/>
    <property type="match status" value="1"/>
</dbReference>
<evidence type="ECO:0000256" key="9">
    <source>
        <dbReference type="ARBA" id="ARBA00023319"/>
    </source>
</evidence>
<dbReference type="InterPro" id="IPR003877">
    <property type="entry name" value="SPRY_dom"/>
</dbReference>
<dbReference type="PROSITE" id="PS50188">
    <property type="entry name" value="B302_SPRY"/>
    <property type="match status" value="1"/>
</dbReference>
<comment type="similarity">
    <text evidence="2">Belongs to the immunoglobulin superfamily. BTN/MOG family.</text>
</comment>
<dbReference type="InterPro" id="IPR007110">
    <property type="entry name" value="Ig-like_dom"/>
</dbReference>
<dbReference type="Gene3D" id="2.60.40.10">
    <property type="entry name" value="Immunoglobulins"/>
    <property type="match status" value="2"/>
</dbReference>
<evidence type="ECO:0000313" key="15">
    <source>
        <dbReference type="Proteomes" id="UP001059041"/>
    </source>
</evidence>
<keyword evidence="3 10" id="KW-0812">Transmembrane</keyword>
<dbReference type="InterPro" id="IPR043136">
    <property type="entry name" value="B30.2/SPRY_sf"/>
</dbReference>